<reference evidence="1" key="1">
    <citation type="submission" date="2020-05" db="EMBL/GenBank/DDBJ databases">
        <title>Phylogenomic resolution of chytrid fungi.</title>
        <authorList>
            <person name="Stajich J.E."/>
            <person name="Amses K."/>
            <person name="Simmons R."/>
            <person name="Seto K."/>
            <person name="Myers J."/>
            <person name="Bonds A."/>
            <person name="Quandt C.A."/>
            <person name="Barry K."/>
            <person name="Liu P."/>
            <person name="Grigoriev I."/>
            <person name="Longcore J.E."/>
            <person name="James T.Y."/>
        </authorList>
    </citation>
    <scope>NUCLEOTIDE SEQUENCE</scope>
    <source>
        <strain evidence="1">JEL0318</strain>
    </source>
</reference>
<dbReference type="AlphaFoldDB" id="A0AAD5S2N0"/>
<proteinExistence type="predicted"/>
<dbReference type="EMBL" id="JADGJD010001876">
    <property type="protein sequence ID" value="KAJ3037025.1"/>
    <property type="molecule type" value="Genomic_DNA"/>
</dbReference>
<name>A0AAD5S2N0_9FUNG</name>
<protein>
    <submittedName>
        <fullName evidence="1">Uncharacterized protein</fullName>
    </submittedName>
</protein>
<sequence>MGVLMILLLNRIKNLLEYFAEDEELEEVPEAVGVLVQWLVRSGVVGVEVLGVDAFEEDLKREVGASGAGVVEDLAKGVESLSVG</sequence>
<dbReference type="Proteomes" id="UP001212841">
    <property type="component" value="Unassembled WGS sequence"/>
</dbReference>
<keyword evidence="2" id="KW-1185">Reference proteome</keyword>
<gene>
    <name evidence="1" type="ORF">HK097_003641</name>
</gene>
<evidence type="ECO:0000313" key="2">
    <source>
        <dbReference type="Proteomes" id="UP001212841"/>
    </source>
</evidence>
<evidence type="ECO:0000313" key="1">
    <source>
        <dbReference type="EMBL" id="KAJ3037025.1"/>
    </source>
</evidence>
<comment type="caution">
    <text evidence="1">The sequence shown here is derived from an EMBL/GenBank/DDBJ whole genome shotgun (WGS) entry which is preliminary data.</text>
</comment>
<accession>A0AAD5S2N0</accession>
<organism evidence="1 2">
    <name type="scientific">Rhizophlyctis rosea</name>
    <dbReference type="NCBI Taxonomy" id="64517"/>
    <lineage>
        <taxon>Eukaryota</taxon>
        <taxon>Fungi</taxon>
        <taxon>Fungi incertae sedis</taxon>
        <taxon>Chytridiomycota</taxon>
        <taxon>Chytridiomycota incertae sedis</taxon>
        <taxon>Chytridiomycetes</taxon>
        <taxon>Rhizophlyctidales</taxon>
        <taxon>Rhizophlyctidaceae</taxon>
        <taxon>Rhizophlyctis</taxon>
    </lineage>
</organism>